<evidence type="ECO:0000313" key="1">
    <source>
        <dbReference type="EMBL" id="KAJ9094299.1"/>
    </source>
</evidence>
<keyword evidence="2" id="KW-1185">Reference proteome</keyword>
<sequence>MQSCPAVMEPATSRVVRRPGIVYRNDVTEFLDEFWKQVEAVKLEGDASNQEAEVNDHYNDLVEGLDILMDGNWTHDLFDLTLPMGTSGVHKGPQPARMLFLISDSWKRMKFGDVSGCLKRRLQLKQMQIELREKLCDKTQSSGASQSTEGAEPEEASNGADESGAESVCDNSVGDNGLDILSDGGCDTREDTPDNVSEEHSDDSLSEVGTLLDWAEGKVTEMPGRMVPAR</sequence>
<accession>A0ACC2V4M2</accession>
<protein>
    <submittedName>
        <fullName evidence="1">Uncharacterized protein</fullName>
    </submittedName>
</protein>
<evidence type="ECO:0000313" key="2">
    <source>
        <dbReference type="Proteomes" id="UP001230649"/>
    </source>
</evidence>
<dbReference type="Proteomes" id="UP001230649">
    <property type="component" value="Unassembled WGS sequence"/>
</dbReference>
<organism evidence="1 2">
    <name type="scientific">Naganishia adeliensis</name>
    <dbReference type="NCBI Taxonomy" id="92952"/>
    <lineage>
        <taxon>Eukaryota</taxon>
        <taxon>Fungi</taxon>
        <taxon>Dikarya</taxon>
        <taxon>Basidiomycota</taxon>
        <taxon>Agaricomycotina</taxon>
        <taxon>Tremellomycetes</taxon>
        <taxon>Filobasidiales</taxon>
        <taxon>Filobasidiaceae</taxon>
        <taxon>Naganishia</taxon>
    </lineage>
</organism>
<name>A0ACC2V4M2_9TREE</name>
<proteinExistence type="predicted"/>
<dbReference type="EMBL" id="JASBWS010000140">
    <property type="protein sequence ID" value="KAJ9094299.1"/>
    <property type="molecule type" value="Genomic_DNA"/>
</dbReference>
<comment type="caution">
    <text evidence="1">The sequence shown here is derived from an EMBL/GenBank/DDBJ whole genome shotgun (WGS) entry which is preliminary data.</text>
</comment>
<reference evidence="1" key="1">
    <citation type="submission" date="2023-04" db="EMBL/GenBank/DDBJ databases">
        <title>Draft Genome sequencing of Naganishia species isolated from polar environments using Oxford Nanopore Technology.</title>
        <authorList>
            <person name="Leo P."/>
            <person name="Venkateswaran K."/>
        </authorList>
    </citation>
    <scope>NUCLEOTIDE SEQUENCE</scope>
    <source>
        <strain evidence="1">MNA-CCFEE 5262</strain>
    </source>
</reference>
<gene>
    <name evidence="1" type="ORF">QFC20_006927</name>
</gene>